<feature type="domain" description="HTH tetR-type" evidence="4">
    <location>
        <begin position="78"/>
        <end position="138"/>
    </location>
</feature>
<keyword evidence="1 2" id="KW-0238">DNA-binding</keyword>
<dbReference type="PROSITE" id="PS50977">
    <property type="entry name" value="HTH_TETR_2"/>
    <property type="match status" value="1"/>
</dbReference>
<name>A0A846YLJ8_9NOCA</name>
<dbReference type="GO" id="GO:0003700">
    <property type="term" value="F:DNA-binding transcription factor activity"/>
    <property type="evidence" value="ECO:0007669"/>
    <property type="project" value="TreeGrafter"/>
</dbReference>
<evidence type="ECO:0000256" key="1">
    <source>
        <dbReference type="ARBA" id="ARBA00023125"/>
    </source>
</evidence>
<dbReference type="EMBL" id="JAAXOT010000009">
    <property type="protein sequence ID" value="NKY58088.1"/>
    <property type="molecule type" value="Genomic_DNA"/>
</dbReference>
<dbReference type="InterPro" id="IPR009057">
    <property type="entry name" value="Homeodomain-like_sf"/>
</dbReference>
<evidence type="ECO:0000256" key="2">
    <source>
        <dbReference type="PROSITE-ProRule" id="PRU00335"/>
    </source>
</evidence>
<sequence length="261" mass="28270">MIALPRSTGPRSATFPGGPSPAVNYYTPCPGPADDPRPGETPRPYPEDELHTEPIRPAHRIGPQLPGTTEPAERADAARNRRRLLDAARELVREHGVDALTMDALARRAGVGKGTVFRRFGSRTGLMYALLDHSETLAQEAFIFGPPPLGPGAPPVDRLIAFGRARLLDIEVEGELHRAAELGSPERHFSSQPYRVLRTHVAMLLREADTPGDDGLLADALLGVLAAGLVLHQLRTLGYSREQISSNWEAMVRRVAGPAAQ</sequence>
<reference evidence="5 6" key="1">
    <citation type="submission" date="2020-04" db="EMBL/GenBank/DDBJ databases">
        <title>MicrobeNet Type strains.</title>
        <authorList>
            <person name="Nicholson A.C."/>
        </authorList>
    </citation>
    <scope>NUCLEOTIDE SEQUENCE [LARGE SCALE GENOMIC DNA]</scope>
    <source>
        <strain evidence="5 6">JCM 3332</strain>
    </source>
</reference>
<dbReference type="SUPFAM" id="SSF46689">
    <property type="entry name" value="Homeodomain-like"/>
    <property type="match status" value="1"/>
</dbReference>
<dbReference type="GO" id="GO:0000976">
    <property type="term" value="F:transcription cis-regulatory region binding"/>
    <property type="evidence" value="ECO:0007669"/>
    <property type="project" value="TreeGrafter"/>
</dbReference>
<dbReference type="InterPro" id="IPR050109">
    <property type="entry name" value="HTH-type_TetR-like_transc_reg"/>
</dbReference>
<feature type="region of interest" description="Disordered" evidence="3">
    <location>
        <begin position="1"/>
        <end position="76"/>
    </location>
</feature>
<dbReference type="Pfam" id="PF00440">
    <property type="entry name" value="TetR_N"/>
    <property type="match status" value="1"/>
</dbReference>
<dbReference type="PANTHER" id="PTHR30055">
    <property type="entry name" value="HTH-TYPE TRANSCRIPTIONAL REGULATOR RUTR"/>
    <property type="match status" value="1"/>
</dbReference>
<evidence type="ECO:0000256" key="3">
    <source>
        <dbReference type="SAM" id="MobiDB-lite"/>
    </source>
</evidence>
<comment type="caution">
    <text evidence="5">The sequence shown here is derived from an EMBL/GenBank/DDBJ whole genome shotgun (WGS) entry which is preliminary data.</text>
</comment>
<evidence type="ECO:0000313" key="6">
    <source>
        <dbReference type="Proteomes" id="UP000570678"/>
    </source>
</evidence>
<protein>
    <submittedName>
        <fullName evidence="5">TetR/AcrR family transcriptional regulator</fullName>
    </submittedName>
</protein>
<organism evidence="5 6">
    <name type="scientific">Nocardia flavorosea</name>
    <dbReference type="NCBI Taxonomy" id="53429"/>
    <lineage>
        <taxon>Bacteria</taxon>
        <taxon>Bacillati</taxon>
        <taxon>Actinomycetota</taxon>
        <taxon>Actinomycetes</taxon>
        <taxon>Mycobacteriales</taxon>
        <taxon>Nocardiaceae</taxon>
        <taxon>Nocardia</taxon>
    </lineage>
</organism>
<evidence type="ECO:0000259" key="4">
    <source>
        <dbReference type="PROSITE" id="PS50977"/>
    </source>
</evidence>
<accession>A0A846YLJ8</accession>
<dbReference type="Proteomes" id="UP000570678">
    <property type="component" value="Unassembled WGS sequence"/>
</dbReference>
<feature type="DNA-binding region" description="H-T-H motif" evidence="2">
    <location>
        <begin position="101"/>
        <end position="120"/>
    </location>
</feature>
<evidence type="ECO:0000313" key="5">
    <source>
        <dbReference type="EMBL" id="NKY58088.1"/>
    </source>
</evidence>
<dbReference type="PRINTS" id="PR00455">
    <property type="entry name" value="HTHTETR"/>
</dbReference>
<dbReference type="AlphaFoldDB" id="A0A846YLJ8"/>
<feature type="compositionally biased region" description="Basic and acidic residues" evidence="3">
    <location>
        <begin position="34"/>
        <end position="56"/>
    </location>
</feature>
<gene>
    <name evidence="5" type="ORF">HGA15_18445</name>
</gene>
<dbReference type="InterPro" id="IPR001647">
    <property type="entry name" value="HTH_TetR"/>
</dbReference>
<dbReference type="Gene3D" id="1.10.357.10">
    <property type="entry name" value="Tetracycline Repressor, domain 2"/>
    <property type="match status" value="1"/>
</dbReference>
<keyword evidence="6" id="KW-1185">Reference proteome</keyword>
<dbReference type="PANTHER" id="PTHR30055:SF209">
    <property type="entry name" value="POSSIBLE TRANSCRIPTIONAL REGULATORY PROTEIN (PROBABLY TETR-FAMILY)"/>
    <property type="match status" value="1"/>
</dbReference>
<proteinExistence type="predicted"/>